<dbReference type="SUPFAM" id="SSF55174">
    <property type="entry name" value="Alpha-L RNA-binding motif"/>
    <property type="match status" value="1"/>
</dbReference>
<dbReference type="InterPro" id="IPR014729">
    <property type="entry name" value="Rossmann-like_a/b/a_fold"/>
</dbReference>
<gene>
    <name evidence="12" type="primary">LOC106813017</name>
</gene>
<dbReference type="Proteomes" id="UP000695022">
    <property type="component" value="Unplaced"/>
</dbReference>
<dbReference type="NCBIfam" id="TIGR00234">
    <property type="entry name" value="tyrS"/>
    <property type="match status" value="1"/>
</dbReference>
<dbReference type="CDD" id="cd00805">
    <property type="entry name" value="TyrRS_core"/>
    <property type="match status" value="1"/>
</dbReference>
<accession>A0ABM1EK25</accession>
<keyword evidence="5 10" id="KW-0648">Protein biosynthesis</keyword>
<dbReference type="GeneID" id="106813017"/>
<organism evidence="11 12">
    <name type="scientific">Priapulus caudatus</name>
    <name type="common">Priapulid worm</name>
    <dbReference type="NCBI Taxonomy" id="37621"/>
    <lineage>
        <taxon>Eukaryota</taxon>
        <taxon>Metazoa</taxon>
        <taxon>Ecdysozoa</taxon>
        <taxon>Scalidophora</taxon>
        <taxon>Priapulida</taxon>
        <taxon>Priapulimorpha</taxon>
        <taxon>Priapulimorphida</taxon>
        <taxon>Priapulidae</taxon>
        <taxon>Priapulus</taxon>
    </lineage>
</organism>
<dbReference type="InterPro" id="IPR036986">
    <property type="entry name" value="S4_RNA-bd_sf"/>
</dbReference>
<sequence>MAAPMKHVEAMLRSFRLCKTKRLLTCSRPRIKMARQYSKRNVLELHERGLFQDIFPDANRKALVDTLNSGSQCIYCGFDPTADSLHIGNLLALIALIHCSRSGHSPIVVLGGATAQIGDPSGKTHERDAMTIDTIDTNVMRIHSTIERIFTNHQQHLYHSEKELPSVRIMDNRNWYKTINLVDFLASTGRNFRMGQMLGKQSVETRLQSPDGMSFTEFTYQVFQAYDWLHLYREHNCLLQIGGNDQMGNMKAGYDLISRITNNTVYGLTVPLVLTTSGDKLGKTAGNAVWLDPDRTSAFEFYQYFLRLPDSEIEKYLMLFTFLPTNEVQDVLRKHWEKPEGRHGQKTIAREVTKLVHGDTGLWSALPLVGAFVSVRRPLVTLSLDPGVTVLDLAMKARCFSREVDAKRIIGAGGFYINYQRVTSPEYVLIQGQHILPNNTTLVRVGKKNYYVVRWVNM</sequence>
<dbReference type="PROSITE" id="PS00178">
    <property type="entry name" value="AA_TRNA_LIGASE_I"/>
    <property type="match status" value="1"/>
</dbReference>
<dbReference type="PANTHER" id="PTHR11766">
    <property type="entry name" value="TYROSYL-TRNA SYNTHETASE"/>
    <property type="match status" value="1"/>
</dbReference>
<dbReference type="EC" id="6.1.1.1" evidence="1 10"/>
<keyword evidence="11" id="KW-1185">Reference proteome</keyword>
<comment type="catalytic activity">
    <reaction evidence="8 10">
        <text>tRNA(Tyr) + L-tyrosine + ATP = L-tyrosyl-tRNA(Tyr) + AMP + diphosphate + H(+)</text>
        <dbReference type="Rhea" id="RHEA:10220"/>
        <dbReference type="Rhea" id="RHEA-COMP:9706"/>
        <dbReference type="Rhea" id="RHEA-COMP:9707"/>
        <dbReference type="ChEBI" id="CHEBI:15378"/>
        <dbReference type="ChEBI" id="CHEBI:30616"/>
        <dbReference type="ChEBI" id="CHEBI:33019"/>
        <dbReference type="ChEBI" id="CHEBI:58315"/>
        <dbReference type="ChEBI" id="CHEBI:78442"/>
        <dbReference type="ChEBI" id="CHEBI:78536"/>
        <dbReference type="ChEBI" id="CHEBI:456215"/>
        <dbReference type="EC" id="6.1.1.1"/>
    </reaction>
</comment>
<dbReference type="SUPFAM" id="SSF52374">
    <property type="entry name" value="Nucleotidylyl transferase"/>
    <property type="match status" value="1"/>
</dbReference>
<evidence type="ECO:0000256" key="9">
    <source>
        <dbReference type="PROSITE-ProRule" id="PRU00182"/>
    </source>
</evidence>
<dbReference type="RefSeq" id="XP_014672546.1">
    <property type="nucleotide sequence ID" value="XM_014817060.1"/>
</dbReference>
<evidence type="ECO:0000313" key="12">
    <source>
        <dbReference type="RefSeq" id="XP_014672546.1"/>
    </source>
</evidence>
<evidence type="ECO:0000256" key="5">
    <source>
        <dbReference type="ARBA" id="ARBA00022917"/>
    </source>
</evidence>
<dbReference type="Gene3D" id="1.10.240.10">
    <property type="entry name" value="Tyrosyl-Transfer RNA Synthetase"/>
    <property type="match status" value="1"/>
</dbReference>
<keyword evidence="3 10" id="KW-0547">Nucleotide-binding</keyword>
<evidence type="ECO:0000256" key="3">
    <source>
        <dbReference type="ARBA" id="ARBA00022741"/>
    </source>
</evidence>
<dbReference type="Gene3D" id="3.10.290.10">
    <property type="entry name" value="RNA-binding S4 domain"/>
    <property type="match status" value="1"/>
</dbReference>
<evidence type="ECO:0000256" key="4">
    <source>
        <dbReference type="ARBA" id="ARBA00022840"/>
    </source>
</evidence>
<reference evidence="12" key="1">
    <citation type="submission" date="2025-08" db="UniProtKB">
        <authorList>
            <consortium name="RefSeq"/>
        </authorList>
    </citation>
    <scope>IDENTIFICATION</scope>
</reference>
<dbReference type="PANTHER" id="PTHR11766:SF0">
    <property type="entry name" value="TYROSINE--TRNA LIGASE, MITOCHONDRIAL"/>
    <property type="match status" value="1"/>
</dbReference>
<keyword evidence="6 10" id="KW-0030">Aminoacyl-tRNA synthetase</keyword>
<evidence type="ECO:0000256" key="1">
    <source>
        <dbReference type="ARBA" id="ARBA00013160"/>
    </source>
</evidence>
<evidence type="ECO:0000256" key="10">
    <source>
        <dbReference type="RuleBase" id="RU361234"/>
    </source>
</evidence>
<comment type="similarity">
    <text evidence="10">Belongs to the class-I aminoacyl-tRNA synthetase family.</text>
</comment>
<dbReference type="PROSITE" id="PS50889">
    <property type="entry name" value="S4"/>
    <property type="match status" value="1"/>
</dbReference>
<evidence type="ECO:0000256" key="8">
    <source>
        <dbReference type="ARBA" id="ARBA00048248"/>
    </source>
</evidence>
<dbReference type="Gene3D" id="3.40.50.620">
    <property type="entry name" value="HUPs"/>
    <property type="match status" value="1"/>
</dbReference>
<evidence type="ECO:0000256" key="2">
    <source>
        <dbReference type="ARBA" id="ARBA00022598"/>
    </source>
</evidence>
<dbReference type="InterPro" id="IPR024088">
    <property type="entry name" value="Tyr-tRNA-ligase_bac-type"/>
</dbReference>
<dbReference type="PRINTS" id="PR01040">
    <property type="entry name" value="TRNASYNTHTYR"/>
</dbReference>
<evidence type="ECO:0000313" key="11">
    <source>
        <dbReference type="Proteomes" id="UP000695022"/>
    </source>
</evidence>
<evidence type="ECO:0000256" key="7">
    <source>
        <dbReference type="ARBA" id="ARBA00033323"/>
    </source>
</evidence>
<dbReference type="Pfam" id="PF00579">
    <property type="entry name" value="tRNA-synt_1b"/>
    <property type="match status" value="1"/>
</dbReference>
<keyword evidence="2 10" id="KW-0436">Ligase</keyword>
<name>A0ABM1EK25_PRICU</name>
<keyword evidence="4 10" id="KW-0067">ATP-binding</keyword>
<proteinExistence type="inferred from homology"/>
<keyword evidence="9" id="KW-0694">RNA-binding</keyword>
<dbReference type="InterPro" id="IPR001412">
    <property type="entry name" value="aa-tRNA-synth_I_CS"/>
</dbReference>
<dbReference type="InterPro" id="IPR002305">
    <property type="entry name" value="aa-tRNA-synth_Ic"/>
</dbReference>
<protein>
    <recommendedName>
        <fullName evidence="1 10">Tyrosine--tRNA ligase</fullName>
        <ecNumber evidence="1 10">6.1.1.1</ecNumber>
    </recommendedName>
    <alternativeName>
        <fullName evidence="7 10">Tyrosyl-tRNA synthetase</fullName>
    </alternativeName>
</protein>
<evidence type="ECO:0000256" key="6">
    <source>
        <dbReference type="ARBA" id="ARBA00023146"/>
    </source>
</evidence>
<dbReference type="InterPro" id="IPR002307">
    <property type="entry name" value="Tyr-tRNA-ligase"/>
</dbReference>